<evidence type="ECO:0000313" key="3">
    <source>
        <dbReference type="Proteomes" id="UP000602198"/>
    </source>
</evidence>
<gene>
    <name evidence="2" type="ORF">JK358_28260</name>
</gene>
<keyword evidence="1" id="KW-0472">Membrane</keyword>
<dbReference type="RefSeq" id="WP_201953364.1">
    <property type="nucleotide sequence ID" value="NZ_JAERRJ010000011.1"/>
</dbReference>
<feature type="transmembrane region" description="Helical" evidence="1">
    <location>
        <begin position="101"/>
        <end position="123"/>
    </location>
</feature>
<proteinExistence type="predicted"/>
<evidence type="ECO:0000256" key="1">
    <source>
        <dbReference type="SAM" id="Phobius"/>
    </source>
</evidence>
<accession>A0ABS1MCK0</accession>
<feature type="transmembrane region" description="Helical" evidence="1">
    <location>
        <begin position="167"/>
        <end position="183"/>
    </location>
</feature>
<dbReference type="EMBL" id="JAERRJ010000011">
    <property type="protein sequence ID" value="MBL1078307.1"/>
    <property type="molecule type" value="Genomic_DNA"/>
</dbReference>
<evidence type="ECO:0000313" key="2">
    <source>
        <dbReference type="EMBL" id="MBL1078307.1"/>
    </source>
</evidence>
<feature type="transmembrane region" description="Helical" evidence="1">
    <location>
        <begin position="227"/>
        <end position="248"/>
    </location>
</feature>
<feature type="transmembrane region" description="Helical" evidence="1">
    <location>
        <begin position="255"/>
        <end position="271"/>
    </location>
</feature>
<name>A0ABS1MCK0_9NOCA</name>
<organism evidence="2 3">
    <name type="scientific">Nocardia acididurans</name>
    <dbReference type="NCBI Taxonomy" id="2802282"/>
    <lineage>
        <taxon>Bacteria</taxon>
        <taxon>Bacillati</taxon>
        <taxon>Actinomycetota</taxon>
        <taxon>Actinomycetes</taxon>
        <taxon>Mycobacteriales</taxon>
        <taxon>Nocardiaceae</taxon>
        <taxon>Nocardia</taxon>
    </lineage>
</organism>
<feature type="transmembrane region" description="Helical" evidence="1">
    <location>
        <begin position="352"/>
        <end position="372"/>
    </location>
</feature>
<feature type="transmembrane region" description="Helical" evidence="1">
    <location>
        <begin position="130"/>
        <end position="147"/>
    </location>
</feature>
<reference evidence="2 3" key="1">
    <citation type="submission" date="2021-01" db="EMBL/GenBank/DDBJ databases">
        <title>WGS of actinomycetes isolated from Thailand.</title>
        <authorList>
            <person name="Thawai C."/>
        </authorList>
    </citation>
    <scope>NUCLEOTIDE SEQUENCE [LARGE SCALE GENOMIC DNA]</scope>
    <source>
        <strain evidence="2 3">LPG 2</strain>
    </source>
</reference>
<dbReference type="Proteomes" id="UP000602198">
    <property type="component" value="Unassembled WGS sequence"/>
</dbReference>
<feature type="transmembrane region" description="Helical" evidence="1">
    <location>
        <begin position="324"/>
        <end position="345"/>
    </location>
</feature>
<keyword evidence="1" id="KW-0812">Transmembrane</keyword>
<keyword evidence="3" id="KW-1185">Reference proteome</keyword>
<feature type="transmembrane region" description="Helical" evidence="1">
    <location>
        <begin position="55"/>
        <end position="81"/>
    </location>
</feature>
<feature type="transmembrane region" description="Helical" evidence="1">
    <location>
        <begin position="277"/>
        <end position="293"/>
    </location>
</feature>
<protein>
    <submittedName>
        <fullName evidence="2">Uncharacterized protein</fullName>
    </submittedName>
</protein>
<comment type="caution">
    <text evidence="2">The sequence shown here is derived from an EMBL/GenBank/DDBJ whole genome shotgun (WGS) entry which is preliminary data.</text>
</comment>
<feature type="transmembrane region" description="Helical" evidence="1">
    <location>
        <begin position="203"/>
        <end position="221"/>
    </location>
</feature>
<feature type="transmembrane region" description="Helical" evidence="1">
    <location>
        <begin position="300"/>
        <end position="318"/>
    </location>
</feature>
<feature type="transmembrane region" description="Helical" evidence="1">
    <location>
        <begin position="392"/>
        <end position="414"/>
    </location>
</feature>
<sequence>MRLREALEVVTVCLAAAVAGLTVMVPIDPTVGETVRAPGWVELVVFDVPRATMAAAFVVVLGAVFTVMMSVSAGWAVATLVSAGLFVDQVLWSGEIGSQSVLIYVDSVLAGMLMGAVGTLAWYRRPTASAFLLGAMSGVLLGDFTPAPAPGEQLSAVQRFVLDSPTLPVAGLLVVLAAACAFTHRRQPATVRKLVDVVPLRPALVAGLVFPTILLTSEWFARSGRALPVLVVGVVLIVLAAFAGALVLPGRDGMLLLLMVAFAAAGSTPITVPRPDWTILIFLAAVAVGLFAGYRRGLPLLAAALTGALAVASLATVLTGAHGALLAVASGTAVAFVGGYCLGAATPLFPTIPPLCVAVLFVPSAAVALWGRDFERVGYSEAWYRPTEPARALAPGVVALAITAGCALGIAALYRIRPTTKEAIRGAWARMQAASTRPRRYRVLPGDLVPAAEEYRAEK</sequence>
<keyword evidence="1" id="KW-1133">Transmembrane helix</keyword>